<evidence type="ECO:0000313" key="12">
    <source>
        <dbReference type="Proteomes" id="UP001156881"/>
    </source>
</evidence>
<keyword evidence="12" id="KW-1185">Reference proteome</keyword>
<evidence type="ECO:0000256" key="4">
    <source>
        <dbReference type="ARBA" id="ARBA00022692"/>
    </source>
</evidence>
<dbReference type="RefSeq" id="WP_183505382.1">
    <property type="nucleotide sequence ID" value="NZ_BSPG01000007.1"/>
</dbReference>
<dbReference type="GO" id="GO:0009103">
    <property type="term" value="P:lipopolysaccharide biosynthetic process"/>
    <property type="evidence" value="ECO:0007669"/>
    <property type="project" value="UniProtKB-KW"/>
</dbReference>
<comment type="caution">
    <text evidence="10">The sequence shown here is derived from an EMBL/GenBank/DDBJ whole genome shotgun (WGS) entry which is preliminary data.</text>
</comment>
<dbReference type="AlphaFoldDB" id="A0A7W6AID0"/>
<name>A0A7W6AID0_9HYPH</name>
<reference evidence="10 11" key="3">
    <citation type="submission" date="2020-08" db="EMBL/GenBank/DDBJ databases">
        <title>Genomic Encyclopedia of Type Strains, Phase IV (KMG-IV): sequencing the most valuable type-strain genomes for metagenomic binning, comparative biology and taxonomic classification.</title>
        <authorList>
            <person name="Goeker M."/>
        </authorList>
    </citation>
    <scope>NUCLEOTIDE SEQUENCE [LARGE SCALE GENOMIC DNA]</scope>
    <source>
        <strain evidence="10 11">DSM 24105</strain>
    </source>
</reference>
<dbReference type="Proteomes" id="UP001156881">
    <property type="component" value="Unassembled WGS sequence"/>
</dbReference>
<accession>A0A7W6AID0</accession>
<feature type="domain" description="Glycosyltransferase 2-like" evidence="8">
    <location>
        <begin position="7"/>
        <end position="168"/>
    </location>
</feature>
<keyword evidence="3 10" id="KW-0808">Transferase</keyword>
<evidence type="ECO:0000313" key="11">
    <source>
        <dbReference type="Proteomes" id="UP000517759"/>
    </source>
</evidence>
<dbReference type="GO" id="GO:0005886">
    <property type="term" value="C:plasma membrane"/>
    <property type="evidence" value="ECO:0007669"/>
    <property type="project" value="TreeGrafter"/>
</dbReference>
<evidence type="ECO:0000313" key="9">
    <source>
        <dbReference type="EMBL" id="GLS43847.1"/>
    </source>
</evidence>
<dbReference type="PANTHER" id="PTHR48090:SF3">
    <property type="entry name" value="UNDECAPRENYL-PHOSPHATE 4-DEOXY-4-FORMAMIDO-L-ARABINOSE TRANSFERASE"/>
    <property type="match status" value="1"/>
</dbReference>
<keyword evidence="1" id="KW-1003">Cell membrane</keyword>
<keyword evidence="5" id="KW-0448">Lipopolysaccharide biosynthesis</keyword>
<evidence type="ECO:0000256" key="5">
    <source>
        <dbReference type="ARBA" id="ARBA00022985"/>
    </source>
</evidence>
<dbReference type="Pfam" id="PF00535">
    <property type="entry name" value="Glycos_transf_2"/>
    <property type="match status" value="1"/>
</dbReference>
<dbReference type="FunFam" id="3.90.550.10:FF:000170">
    <property type="entry name" value="Dolichol-phosphate mannosyltransferase"/>
    <property type="match status" value="1"/>
</dbReference>
<dbReference type="Proteomes" id="UP000517759">
    <property type="component" value="Unassembled WGS sequence"/>
</dbReference>
<reference evidence="9" key="1">
    <citation type="journal article" date="2014" name="Int. J. Syst. Evol. Microbiol.">
        <title>Complete genome of a new Firmicutes species belonging to the dominant human colonic microbiota ('Ruminococcus bicirculans') reveals two chromosomes and a selective capacity to utilize plant glucans.</title>
        <authorList>
            <consortium name="NISC Comparative Sequencing Program"/>
            <person name="Wegmann U."/>
            <person name="Louis P."/>
            <person name="Goesmann A."/>
            <person name="Henrissat B."/>
            <person name="Duncan S.H."/>
            <person name="Flint H.J."/>
        </authorList>
    </citation>
    <scope>NUCLEOTIDE SEQUENCE</scope>
    <source>
        <strain evidence="9">NBRC 107710</strain>
    </source>
</reference>
<dbReference type="InterPro" id="IPR050256">
    <property type="entry name" value="Glycosyltransferase_2"/>
</dbReference>
<protein>
    <submittedName>
        <fullName evidence="9">Dolichol-phosphate mannosyltransferase</fullName>
    </submittedName>
    <submittedName>
        <fullName evidence="10">Glycosyltransferase involved in cell wall biosynthesis</fullName>
    </submittedName>
</protein>
<evidence type="ECO:0000313" key="10">
    <source>
        <dbReference type="EMBL" id="MBB3902921.1"/>
    </source>
</evidence>
<dbReference type="EMBL" id="JACIDN010000004">
    <property type="protein sequence ID" value="MBB3902921.1"/>
    <property type="molecule type" value="Genomic_DNA"/>
</dbReference>
<organism evidence="10 11">
    <name type="scientific">Methylobacterium brachythecii</name>
    <dbReference type="NCBI Taxonomy" id="1176177"/>
    <lineage>
        <taxon>Bacteria</taxon>
        <taxon>Pseudomonadati</taxon>
        <taxon>Pseudomonadota</taxon>
        <taxon>Alphaproteobacteria</taxon>
        <taxon>Hyphomicrobiales</taxon>
        <taxon>Methylobacteriaceae</taxon>
        <taxon>Methylobacterium</taxon>
    </lineage>
</organism>
<keyword evidence="7" id="KW-0472">Membrane</keyword>
<dbReference type="SUPFAM" id="SSF53448">
    <property type="entry name" value="Nucleotide-diphospho-sugar transferases"/>
    <property type="match status" value="1"/>
</dbReference>
<reference evidence="12" key="2">
    <citation type="journal article" date="2019" name="Int. J. Syst. Evol. Microbiol.">
        <title>The Global Catalogue of Microorganisms (GCM) 10K type strain sequencing project: providing services to taxonomists for standard genome sequencing and annotation.</title>
        <authorList>
            <consortium name="The Broad Institute Genomics Platform"/>
            <consortium name="The Broad Institute Genome Sequencing Center for Infectious Disease"/>
            <person name="Wu L."/>
            <person name="Ma J."/>
        </authorList>
    </citation>
    <scope>NUCLEOTIDE SEQUENCE [LARGE SCALE GENOMIC DNA]</scope>
    <source>
        <strain evidence="12">NBRC 107710</strain>
    </source>
</reference>
<evidence type="ECO:0000256" key="6">
    <source>
        <dbReference type="ARBA" id="ARBA00022989"/>
    </source>
</evidence>
<keyword evidence="2 9" id="KW-0328">Glycosyltransferase</keyword>
<dbReference type="Gene3D" id="3.90.550.10">
    <property type="entry name" value="Spore Coat Polysaccharide Biosynthesis Protein SpsA, Chain A"/>
    <property type="match status" value="1"/>
</dbReference>
<gene>
    <name evidence="9" type="ORF">GCM10007884_18320</name>
    <name evidence="10" type="ORF">GGR33_002423</name>
</gene>
<keyword evidence="4" id="KW-0812">Transmembrane</keyword>
<proteinExistence type="predicted"/>
<evidence type="ECO:0000256" key="1">
    <source>
        <dbReference type="ARBA" id="ARBA00022475"/>
    </source>
</evidence>
<evidence type="ECO:0000256" key="3">
    <source>
        <dbReference type="ARBA" id="ARBA00022679"/>
    </source>
</evidence>
<evidence type="ECO:0000256" key="7">
    <source>
        <dbReference type="ARBA" id="ARBA00023136"/>
    </source>
</evidence>
<dbReference type="InterPro" id="IPR029044">
    <property type="entry name" value="Nucleotide-diphossugar_trans"/>
</dbReference>
<reference evidence="9" key="4">
    <citation type="submission" date="2023-01" db="EMBL/GenBank/DDBJ databases">
        <title>Draft genome sequence of Methylobacterium brachythecii strain NBRC 107710.</title>
        <authorList>
            <person name="Sun Q."/>
            <person name="Mori K."/>
        </authorList>
    </citation>
    <scope>NUCLEOTIDE SEQUENCE</scope>
    <source>
        <strain evidence="9">NBRC 107710</strain>
    </source>
</reference>
<dbReference type="InterPro" id="IPR001173">
    <property type="entry name" value="Glyco_trans_2-like"/>
</dbReference>
<dbReference type="PANTHER" id="PTHR48090">
    <property type="entry name" value="UNDECAPRENYL-PHOSPHATE 4-DEOXY-4-FORMAMIDO-L-ARABINOSE TRANSFERASE-RELATED"/>
    <property type="match status" value="1"/>
</dbReference>
<evidence type="ECO:0000259" key="8">
    <source>
        <dbReference type="Pfam" id="PF00535"/>
    </source>
</evidence>
<dbReference type="GO" id="GO:0099621">
    <property type="term" value="F:undecaprenyl-phosphate 4-deoxy-4-formamido-L-arabinose transferase activity"/>
    <property type="evidence" value="ECO:0007669"/>
    <property type="project" value="TreeGrafter"/>
</dbReference>
<dbReference type="EMBL" id="BSPG01000007">
    <property type="protein sequence ID" value="GLS43847.1"/>
    <property type="molecule type" value="Genomic_DNA"/>
</dbReference>
<keyword evidence="6" id="KW-1133">Transmembrane helix</keyword>
<evidence type="ECO:0000256" key="2">
    <source>
        <dbReference type="ARBA" id="ARBA00022676"/>
    </source>
</evidence>
<sequence>MIEPRLSVVIPVKDEAGNIEPLLAEIESACTDLAPFEVVYVDDGSTDATFAELQAARARRPWLRVIQHDRCAGKAAGMRTGVRYARAPIVAVLDGDCQNDPAFIPVMYAAVFDGGETTGLCAGQRIGRKDGRFKSWQSRIANGVRGRILKDATRDTGCGFKVFRRDLYLTLPHFDGLHRFLPALVAREGYKVTHRDVVDRPRLAGVSKYGLFNRLWVGLMDLAGVWWLIRRAKTIPASREIPAGGPSEVR</sequence>